<evidence type="ECO:0000256" key="12">
    <source>
        <dbReference type="ARBA" id="ARBA00023329"/>
    </source>
</evidence>
<evidence type="ECO:0000256" key="14">
    <source>
        <dbReference type="SAM" id="Phobius"/>
    </source>
</evidence>
<dbReference type="Ensembl" id="ENSOKIT00005023169.1">
    <property type="protein sequence ID" value="ENSOKIP00005021800.1"/>
    <property type="gene ID" value="ENSOKIG00005009597.1"/>
</dbReference>
<evidence type="ECO:0000256" key="4">
    <source>
        <dbReference type="ARBA" id="ARBA00006565"/>
    </source>
</evidence>
<reference evidence="16" key="2">
    <citation type="submission" date="2025-09" db="UniProtKB">
        <authorList>
            <consortium name="Ensembl"/>
        </authorList>
    </citation>
    <scope>IDENTIFICATION</scope>
</reference>
<evidence type="ECO:0000256" key="6">
    <source>
        <dbReference type="ARBA" id="ARBA00022692"/>
    </source>
</evidence>
<evidence type="ECO:0000313" key="16">
    <source>
        <dbReference type="Ensembl" id="ENSOKIP00005021800.1"/>
    </source>
</evidence>
<feature type="transmembrane region" description="Helical" evidence="14">
    <location>
        <begin position="41"/>
        <end position="61"/>
    </location>
</feature>
<dbReference type="PANTHER" id="PTHR21324:SF3">
    <property type="entry name" value="MODULATOR OF MACROAUTOPHAGY TMEM150B"/>
    <property type="match status" value="1"/>
</dbReference>
<dbReference type="InterPro" id="IPR019402">
    <property type="entry name" value="CWH43_N"/>
</dbReference>
<keyword evidence="10 14" id="KW-0472">Membrane</keyword>
<dbReference type="GO" id="GO:0006914">
    <property type="term" value="P:autophagy"/>
    <property type="evidence" value="ECO:0007669"/>
    <property type="project" value="UniProtKB-KW"/>
</dbReference>
<dbReference type="AlphaFoldDB" id="A0A8C7DKP5"/>
<dbReference type="Pfam" id="PF10277">
    <property type="entry name" value="Frag1"/>
    <property type="match status" value="1"/>
</dbReference>
<dbReference type="InterPro" id="IPR050911">
    <property type="entry name" value="DRAM/TMEM150_Autophagy_Mod"/>
</dbReference>
<evidence type="ECO:0000256" key="13">
    <source>
        <dbReference type="ARBA" id="ARBA00045144"/>
    </source>
</evidence>
<gene>
    <name evidence="16" type="primary">TMEM150B</name>
</gene>
<evidence type="ECO:0000256" key="10">
    <source>
        <dbReference type="ARBA" id="ARBA00023136"/>
    </source>
</evidence>
<feature type="transmembrane region" description="Helical" evidence="14">
    <location>
        <begin position="140"/>
        <end position="161"/>
    </location>
</feature>
<evidence type="ECO:0000256" key="7">
    <source>
        <dbReference type="ARBA" id="ARBA00022753"/>
    </source>
</evidence>
<dbReference type="GO" id="GO:0005886">
    <property type="term" value="C:plasma membrane"/>
    <property type="evidence" value="ECO:0007669"/>
    <property type="project" value="UniProtKB-SubCell"/>
</dbReference>
<evidence type="ECO:0000313" key="17">
    <source>
        <dbReference type="Proteomes" id="UP000694557"/>
    </source>
</evidence>
<sequence length="310" mass="34939">MLMTVLVLPRFGIAVSNETVNITARFPYISECGTYDPQSCIFSQVCNICAVLILWVVVIRFQQVRDYGQNSKVNIGSIVLGFISSLGISILGSFRQSVLFGIHVFGAFLAFFVGLAYFWLQVWLTYKVQPSKGRRWMGPLRAALCSICTILVITMAIGLLFDTGYRSMASISEWALVMCFFVLFGLFASEFRHIDHHQLTVQNQGLSKTQSINSGGIIMYSGTANRTVSLRLLISQRDSTTSDSVVLLALLYSVLLKHDYMDRQECNVCHINSVVYLLRHTLHISTHSNFTSLSPTRRNYTVKRMTGRQR</sequence>
<evidence type="ECO:0000256" key="1">
    <source>
        <dbReference type="ARBA" id="ARBA00004337"/>
    </source>
</evidence>
<keyword evidence="12" id="KW-0968">Cytoplasmic vesicle</keyword>
<evidence type="ECO:0000256" key="5">
    <source>
        <dbReference type="ARBA" id="ARBA00022475"/>
    </source>
</evidence>
<keyword evidence="8 14" id="KW-1133">Transmembrane helix</keyword>
<reference evidence="16" key="1">
    <citation type="submission" date="2025-08" db="UniProtKB">
        <authorList>
            <consortium name="Ensembl"/>
        </authorList>
    </citation>
    <scope>IDENTIFICATION</scope>
</reference>
<feature type="transmembrane region" description="Helical" evidence="14">
    <location>
        <begin position="100"/>
        <end position="120"/>
    </location>
</feature>
<dbReference type="Proteomes" id="UP000694557">
    <property type="component" value="Unassembled WGS sequence"/>
</dbReference>
<comment type="similarity">
    <text evidence="4">Belongs to the DRAM/TMEM150 family.</text>
</comment>
<keyword evidence="5" id="KW-1003">Cell membrane</keyword>
<keyword evidence="17" id="KW-1185">Reference proteome</keyword>
<keyword evidence="11" id="KW-0325">Glycoprotein</keyword>
<proteinExistence type="inferred from homology"/>
<evidence type="ECO:0000259" key="15">
    <source>
        <dbReference type="Pfam" id="PF10277"/>
    </source>
</evidence>
<keyword evidence="6 14" id="KW-0812">Transmembrane</keyword>
<name>A0A8C7DKP5_ONCKI</name>
<evidence type="ECO:0000256" key="11">
    <source>
        <dbReference type="ARBA" id="ARBA00023180"/>
    </source>
</evidence>
<evidence type="ECO:0000256" key="8">
    <source>
        <dbReference type="ARBA" id="ARBA00022989"/>
    </source>
</evidence>
<keyword evidence="9" id="KW-0072">Autophagy</keyword>
<keyword evidence="7" id="KW-0967">Endosome</keyword>
<feature type="transmembrane region" description="Helical" evidence="14">
    <location>
        <begin position="73"/>
        <end position="94"/>
    </location>
</feature>
<comment type="function">
    <text evidence="13">Modulator of macroautophagy that causes accumulation of autophagosomes under basal conditions and enhances autophagic flux. Represses cell death and promotes long-term clonogenic survival of cells grown in the absence of glucose in a macroautophagy-independent manner. May have some role in extracellular matrix engulfment or growth factor receptor recycling, both of which can modulate cell survival.</text>
</comment>
<accession>A0A8C7DKP5</accession>
<feature type="domain" description="CWH43-like N-terminal" evidence="15">
    <location>
        <begin position="11"/>
        <end position="194"/>
    </location>
</feature>
<comment type="subcellular location">
    <subcellularLocation>
        <location evidence="3">Cell membrane</location>
        <topology evidence="3">Multi-pass membrane protein</topology>
    </subcellularLocation>
    <subcellularLocation>
        <location evidence="2">Cytoplasmic vesicle</location>
        <location evidence="2">Autophagosome membrane</location>
        <topology evidence="2">Multi-pass membrane protein</topology>
    </subcellularLocation>
    <subcellularLocation>
        <location evidence="1">Endosome membrane</location>
        <topology evidence="1">Multi-pass membrane protein</topology>
    </subcellularLocation>
</comment>
<dbReference type="GeneTree" id="ENSGT01030000234578"/>
<protein>
    <submittedName>
        <fullName evidence="16">Transmembrane protein 150B</fullName>
    </submittedName>
</protein>
<organism evidence="16 17">
    <name type="scientific">Oncorhynchus kisutch</name>
    <name type="common">Coho salmon</name>
    <name type="synonym">Salmo kisutch</name>
    <dbReference type="NCBI Taxonomy" id="8019"/>
    <lineage>
        <taxon>Eukaryota</taxon>
        <taxon>Metazoa</taxon>
        <taxon>Chordata</taxon>
        <taxon>Craniata</taxon>
        <taxon>Vertebrata</taxon>
        <taxon>Euteleostomi</taxon>
        <taxon>Actinopterygii</taxon>
        <taxon>Neopterygii</taxon>
        <taxon>Teleostei</taxon>
        <taxon>Protacanthopterygii</taxon>
        <taxon>Salmoniformes</taxon>
        <taxon>Salmonidae</taxon>
        <taxon>Salmoninae</taxon>
        <taxon>Oncorhynchus</taxon>
    </lineage>
</organism>
<evidence type="ECO:0000256" key="9">
    <source>
        <dbReference type="ARBA" id="ARBA00023006"/>
    </source>
</evidence>
<dbReference type="GO" id="GO:0000421">
    <property type="term" value="C:autophagosome membrane"/>
    <property type="evidence" value="ECO:0007669"/>
    <property type="project" value="UniProtKB-SubCell"/>
</dbReference>
<evidence type="ECO:0000256" key="2">
    <source>
        <dbReference type="ARBA" id="ARBA00004542"/>
    </source>
</evidence>
<feature type="transmembrane region" description="Helical" evidence="14">
    <location>
        <begin position="167"/>
        <end position="188"/>
    </location>
</feature>
<evidence type="ECO:0000256" key="3">
    <source>
        <dbReference type="ARBA" id="ARBA00004651"/>
    </source>
</evidence>
<dbReference type="PANTHER" id="PTHR21324">
    <property type="entry name" value="FASTING-INDUCIBLE INTEGRAL MEMBRANE PROTEIN TM6P1-RELATED"/>
    <property type="match status" value="1"/>
</dbReference>
<dbReference type="GO" id="GO:0010008">
    <property type="term" value="C:endosome membrane"/>
    <property type="evidence" value="ECO:0007669"/>
    <property type="project" value="UniProtKB-SubCell"/>
</dbReference>